<evidence type="ECO:0000313" key="2">
    <source>
        <dbReference type="EMBL" id="UPU36540.1"/>
    </source>
</evidence>
<feature type="transmembrane region" description="Helical" evidence="1">
    <location>
        <begin position="38"/>
        <end position="58"/>
    </location>
</feature>
<gene>
    <name evidence="2" type="ORF">M1B72_02225</name>
</gene>
<name>A0ABY4LG67_9BACT</name>
<dbReference type="EMBL" id="CP096574">
    <property type="protein sequence ID" value="UPU36540.1"/>
    <property type="molecule type" value="Genomic_DNA"/>
</dbReference>
<sequence>MRPDNANAMGMIAILISTLGLLLAFGKMQQQASWGKRIAIALLTGFFPLVFSSIGFGYKCPSSYFSTGNRGLLFAACAMAIGIFIQNRKIVVTSCIVIVIAGFKLNMHYDYLVNKTGQFGYVGTDGHGYNQACPDEGSPEVKLRPIWHSRLTEVYKVEQ</sequence>
<keyword evidence="1" id="KW-1133">Transmembrane helix</keyword>
<organism evidence="2 3">
    <name type="scientific">Geomonas paludis</name>
    <dbReference type="NCBI Taxonomy" id="2740185"/>
    <lineage>
        <taxon>Bacteria</taxon>
        <taxon>Pseudomonadati</taxon>
        <taxon>Thermodesulfobacteriota</taxon>
        <taxon>Desulfuromonadia</taxon>
        <taxon>Geobacterales</taxon>
        <taxon>Geobacteraceae</taxon>
        <taxon>Geomonas</taxon>
    </lineage>
</organism>
<feature type="transmembrane region" description="Helical" evidence="1">
    <location>
        <begin position="6"/>
        <end position="26"/>
    </location>
</feature>
<keyword evidence="3" id="KW-1185">Reference proteome</keyword>
<accession>A0ABY4LG67</accession>
<feature type="transmembrane region" description="Helical" evidence="1">
    <location>
        <begin position="64"/>
        <end position="85"/>
    </location>
</feature>
<dbReference type="RefSeq" id="WP_183349207.1">
    <property type="nucleotide sequence ID" value="NZ_BLXY01000008.1"/>
</dbReference>
<protein>
    <recommendedName>
        <fullName evidence="4">DUF2892 domain-containing protein</fullName>
    </recommendedName>
</protein>
<dbReference type="Proteomes" id="UP000831485">
    <property type="component" value="Chromosome"/>
</dbReference>
<proteinExistence type="predicted"/>
<keyword evidence="1" id="KW-0812">Transmembrane</keyword>
<feature type="transmembrane region" description="Helical" evidence="1">
    <location>
        <begin position="90"/>
        <end position="109"/>
    </location>
</feature>
<keyword evidence="1" id="KW-0472">Membrane</keyword>
<evidence type="ECO:0008006" key="4">
    <source>
        <dbReference type="Google" id="ProtNLM"/>
    </source>
</evidence>
<evidence type="ECO:0000313" key="3">
    <source>
        <dbReference type="Proteomes" id="UP000831485"/>
    </source>
</evidence>
<evidence type="ECO:0000256" key="1">
    <source>
        <dbReference type="SAM" id="Phobius"/>
    </source>
</evidence>
<reference evidence="2" key="1">
    <citation type="submission" date="2022-04" db="EMBL/GenBank/DDBJ databases">
        <authorList>
            <person name="Liu G."/>
        </authorList>
    </citation>
    <scope>NUCLEOTIDE SEQUENCE</scope>
    <source>
        <strain evidence="2">RG22</strain>
    </source>
</reference>